<feature type="domain" description="Retrotransposon gag" evidence="2">
    <location>
        <begin position="71"/>
        <end position="166"/>
    </location>
</feature>
<feature type="compositionally biased region" description="Low complexity" evidence="1">
    <location>
        <begin position="209"/>
        <end position="227"/>
    </location>
</feature>
<dbReference type="PANTHER" id="PTHR34482:SF48">
    <property type="entry name" value="GAG PROTEASE POLYPROTEIN"/>
    <property type="match status" value="1"/>
</dbReference>
<accession>A0AAV8TWW3</accession>
<reference evidence="3 4" key="1">
    <citation type="submission" date="2021-09" db="EMBL/GenBank/DDBJ databases">
        <title>Genomic insights and catalytic innovation underlie evolution of tropane alkaloids biosynthesis.</title>
        <authorList>
            <person name="Wang Y.-J."/>
            <person name="Tian T."/>
            <person name="Huang J.-P."/>
            <person name="Huang S.-X."/>
        </authorList>
    </citation>
    <scope>NUCLEOTIDE SEQUENCE [LARGE SCALE GENOMIC DNA]</scope>
    <source>
        <strain evidence="3">KIB-2018</strain>
        <tissue evidence="3">Leaf</tissue>
    </source>
</reference>
<feature type="region of interest" description="Disordered" evidence="1">
    <location>
        <begin position="197"/>
        <end position="233"/>
    </location>
</feature>
<dbReference type="PANTHER" id="PTHR34482">
    <property type="entry name" value="DNA DAMAGE-INDUCIBLE PROTEIN 1-LIKE"/>
    <property type="match status" value="1"/>
</dbReference>
<evidence type="ECO:0000259" key="2">
    <source>
        <dbReference type="Pfam" id="PF03732"/>
    </source>
</evidence>
<keyword evidence="4" id="KW-1185">Reference proteome</keyword>
<gene>
    <name evidence="3" type="ORF">K2173_018005</name>
</gene>
<organism evidence="3 4">
    <name type="scientific">Erythroxylum novogranatense</name>
    <dbReference type="NCBI Taxonomy" id="1862640"/>
    <lineage>
        <taxon>Eukaryota</taxon>
        <taxon>Viridiplantae</taxon>
        <taxon>Streptophyta</taxon>
        <taxon>Embryophyta</taxon>
        <taxon>Tracheophyta</taxon>
        <taxon>Spermatophyta</taxon>
        <taxon>Magnoliopsida</taxon>
        <taxon>eudicotyledons</taxon>
        <taxon>Gunneridae</taxon>
        <taxon>Pentapetalae</taxon>
        <taxon>rosids</taxon>
        <taxon>fabids</taxon>
        <taxon>Malpighiales</taxon>
        <taxon>Erythroxylaceae</taxon>
        <taxon>Erythroxylum</taxon>
    </lineage>
</organism>
<evidence type="ECO:0000313" key="4">
    <source>
        <dbReference type="Proteomes" id="UP001159364"/>
    </source>
</evidence>
<protein>
    <recommendedName>
        <fullName evidence="2">Retrotransposon gag domain-containing protein</fullName>
    </recommendedName>
</protein>
<evidence type="ECO:0000313" key="3">
    <source>
        <dbReference type="EMBL" id="KAJ8770514.1"/>
    </source>
</evidence>
<dbReference type="EMBL" id="JAIWQS010000003">
    <property type="protein sequence ID" value="KAJ8770514.1"/>
    <property type="molecule type" value="Genomic_DNA"/>
</dbReference>
<name>A0AAV8TWW3_9ROSI</name>
<proteinExistence type="predicted"/>
<feature type="region of interest" description="Disordered" evidence="1">
    <location>
        <begin position="278"/>
        <end position="302"/>
    </location>
</feature>
<sequence length="316" mass="35481">MDQSELVGSLQCLDLRSCFLEFPRDGRGAMMMQCGVRSFVARCRPAKPRMVERTERVFDQMDCDAEERFDYTVSLLQGPAYQWWKTVLGSTTRPCLLSWEDFLRAFRDNYMAKVYLEMKMQEFLELKQGTMTVAEYEVKFNELMGYATVFISTEADRCRRFEGGLNLEIHTRLARSDMGTFVELRAAAVRVEQLLRQSQDETGQGSRGGSRQSGFGQRGRFVQTSSGSGRGSGQVPLVCVCCEKRHSGECWRMTGACLAYGSMDHQIKDCPVTVGAQSAMSGRSGSNTTVQQSRGGEPGLRGRVSFKTRITSIRAL</sequence>
<dbReference type="AlphaFoldDB" id="A0AAV8TWW3"/>
<dbReference type="Proteomes" id="UP001159364">
    <property type="component" value="Linkage Group LG03"/>
</dbReference>
<comment type="caution">
    <text evidence="3">The sequence shown here is derived from an EMBL/GenBank/DDBJ whole genome shotgun (WGS) entry which is preliminary data.</text>
</comment>
<dbReference type="InterPro" id="IPR005162">
    <property type="entry name" value="Retrotrans_gag_dom"/>
</dbReference>
<dbReference type="Pfam" id="PF03732">
    <property type="entry name" value="Retrotrans_gag"/>
    <property type="match status" value="1"/>
</dbReference>
<feature type="compositionally biased region" description="Polar residues" evidence="1">
    <location>
        <begin position="278"/>
        <end position="294"/>
    </location>
</feature>
<evidence type="ECO:0000256" key="1">
    <source>
        <dbReference type="SAM" id="MobiDB-lite"/>
    </source>
</evidence>